<sequence>MRLSFAYILITCDYITALYGLDHLEGWNYINLHCRDNDNKPVDWWYIYKPPSDVGVYFESGRNFSFITPDTSGRWQTSDRYITANSMLQYTMSPLFRPTYTDYLGMVAYADKQEDEEFPGSSALGVMMADEMGGLWISHSVKGFPDLRRDRPTFPEQEISSGHMLMCMSLDLVTLNEVAASLRTVTPQIVDIKIPPAIQPFLPDWEYMTIDRIPLSSKPPFEFVTRKKSLRAVMMVRSPGDKRCLYKSFARNNGIVLDVYRHDLRRKPFCDKGYSIRSIDAISLKYPEKVFYIDNRTDRIGFAVSTAAHWQRRSSRSQQYWTCTSNVEGQDKTTKGGLILCVEDYKVWLTFDNLKIKEPEC</sequence>
<evidence type="ECO:0000313" key="4">
    <source>
        <dbReference type="Proteomes" id="UP000791440"/>
    </source>
</evidence>
<keyword evidence="4" id="KW-1185">Reference proteome</keyword>
<evidence type="ECO:0000313" key="3">
    <source>
        <dbReference type="EMBL" id="KAG6441054.1"/>
    </source>
</evidence>
<dbReference type="PANTHER" id="PTHR10858">
    <property type="entry name" value="DEOXYRIBONUCLEASE II"/>
    <property type="match status" value="1"/>
</dbReference>
<gene>
    <name evidence="3" type="ORF">O3G_MSEX001554</name>
</gene>
<dbReference type="GO" id="GO:0006309">
    <property type="term" value="P:apoptotic DNA fragmentation"/>
    <property type="evidence" value="ECO:0007669"/>
    <property type="project" value="TreeGrafter"/>
</dbReference>
<reference evidence="3" key="2">
    <citation type="submission" date="2020-12" db="EMBL/GenBank/DDBJ databases">
        <authorList>
            <person name="Kanost M."/>
        </authorList>
    </citation>
    <scope>NUCLEOTIDE SEQUENCE</scope>
</reference>
<dbReference type="Proteomes" id="UP000791440">
    <property type="component" value="Unassembled WGS sequence"/>
</dbReference>
<keyword evidence="2" id="KW-0378">Hydrolase</keyword>
<name>A0A921YKM4_MANSE</name>
<protein>
    <submittedName>
        <fullName evidence="3">Uncharacterized protein</fullName>
    </submittedName>
</protein>
<comment type="caution">
    <text evidence="3">The sequence shown here is derived from an EMBL/GenBank/DDBJ whole genome shotgun (WGS) entry which is preliminary data.</text>
</comment>
<dbReference type="Pfam" id="PF03265">
    <property type="entry name" value="DNase_II"/>
    <property type="match status" value="1"/>
</dbReference>
<dbReference type="GO" id="GO:0004531">
    <property type="term" value="F:deoxyribonuclease II activity"/>
    <property type="evidence" value="ECO:0007669"/>
    <property type="project" value="InterPro"/>
</dbReference>
<comment type="similarity">
    <text evidence="1">Belongs to the DNase II family.</text>
</comment>
<dbReference type="PANTHER" id="PTHR10858:SF23">
    <property type="entry name" value="DEOXYRIBONUCLEASE II"/>
    <property type="match status" value="1"/>
</dbReference>
<dbReference type="InterPro" id="IPR004947">
    <property type="entry name" value="DNase_II"/>
</dbReference>
<organism evidence="3 4">
    <name type="scientific">Manduca sexta</name>
    <name type="common">Tobacco hawkmoth</name>
    <name type="synonym">Tobacco hornworm</name>
    <dbReference type="NCBI Taxonomy" id="7130"/>
    <lineage>
        <taxon>Eukaryota</taxon>
        <taxon>Metazoa</taxon>
        <taxon>Ecdysozoa</taxon>
        <taxon>Arthropoda</taxon>
        <taxon>Hexapoda</taxon>
        <taxon>Insecta</taxon>
        <taxon>Pterygota</taxon>
        <taxon>Neoptera</taxon>
        <taxon>Endopterygota</taxon>
        <taxon>Lepidoptera</taxon>
        <taxon>Glossata</taxon>
        <taxon>Ditrysia</taxon>
        <taxon>Bombycoidea</taxon>
        <taxon>Sphingidae</taxon>
        <taxon>Sphinginae</taxon>
        <taxon>Sphingini</taxon>
        <taxon>Manduca</taxon>
    </lineage>
</organism>
<reference evidence="3" key="1">
    <citation type="journal article" date="2016" name="Insect Biochem. Mol. Biol.">
        <title>Multifaceted biological insights from a draft genome sequence of the tobacco hornworm moth, Manduca sexta.</title>
        <authorList>
            <person name="Kanost M.R."/>
            <person name="Arrese E.L."/>
            <person name="Cao X."/>
            <person name="Chen Y.R."/>
            <person name="Chellapilla S."/>
            <person name="Goldsmith M.R."/>
            <person name="Grosse-Wilde E."/>
            <person name="Heckel D.G."/>
            <person name="Herndon N."/>
            <person name="Jiang H."/>
            <person name="Papanicolaou A."/>
            <person name="Qu J."/>
            <person name="Soulages J.L."/>
            <person name="Vogel H."/>
            <person name="Walters J."/>
            <person name="Waterhouse R.M."/>
            <person name="Ahn S.J."/>
            <person name="Almeida F.C."/>
            <person name="An C."/>
            <person name="Aqrawi P."/>
            <person name="Bretschneider A."/>
            <person name="Bryant W.B."/>
            <person name="Bucks S."/>
            <person name="Chao H."/>
            <person name="Chevignon G."/>
            <person name="Christen J.M."/>
            <person name="Clarke D.F."/>
            <person name="Dittmer N.T."/>
            <person name="Ferguson L.C.F."/>
            <person name="Garavelou S."/>
            <person name="Gordon K.H.J."/>
            <person name="Gunaratna R.T."/>
            <person name="Han Y."/>
            <person name="Hauser F."/>
            <person name="He Y."/>
            <person name="Heidel-Fischer H."/>
            <person name="Hirsh A."/>
            <person name="Hu Y."/>
            <person name="Jiang H."/>
            <person name="Kalra D."/>
            <person name="Klinner C."/>
            <person name="Konig C."/>
            <person name="Kovar C."/>
            <person name="Kroll A.R."/>
            <person name="Kuwar S.S."/>
            <person name="Lee S.L."/>
            <person name="Lehman R."/>
            <person name="Li K."/>
            <person name="Li Z."/>
            <person name="Liang H."/>
            <person name="Lovelace S."/>
            <person name="Lu Z."/>
            <person name="Mansfield J.H."/>
            <person name="McCulloch K.J."/>
            <person name="Mathew T."/>
            <person name="Morton B."/>
            <person name="Muzny D.M."/>
            <person name="Neunemann D."/>
            <person name="Ongeri F."/>
            <person name="Pauchet Y."/>
            <person name="Pu L.L."/>
            <person name="Pyrousis I."/>
            <person name="Rao X.J."/>
            <person name="Redding A."/>
            <person name="Roesel C."/>
            <person name="Sanchez-Gracia A."/>
            <person name="Schaack S."/>
            <person name="Shukla A."/>
            <person name="Tetreau G."/>
            <person name="Wang Y."/>
            <person name="Xiong G.H."/>
            <person name="Traut W."/>
            <person name="Walsh T.K."/>
            <person name="Worley K.C."/>
            <person name="Wu D."/>
            <person name="Wu W."/>
            <person name="Wu Y.Q."/>
            <person name="Zhang X."/>
            <person name="Zou Z."/>
            <person name="Zucker H."/>
            <person name="Briscoe A.D."/>
            <person name="Burmester T."/>
            <person name="Clem R.J."/>
            <person name="Feyereisen R."/>
            <person name="Grimmelikhuijzen C.J.P."/>
            <person name="Hamodrakas S.J."/>
            <person name="Hansson B.S."/>
            <person name="Huguet E."/>
            <person name="Jermiin L.S."/>
            <person name="Lan Q."/>
            <person name="Lehman H.K."/>
            <person name="Lorenzen M."/>
            <person name="Merzendorfer H."/>
            <person name="Michalopoulos I."/>
            <person name="Morton D.B."/>
            <person name="Muthukrishnan S."/>
            <person name="Oakeshott J.G."/>
            <person name="Palmer W."/>
            <person name="Park Y."/>
            <person name="Passarelli A.L."/>
            <person name="Rozas J."/>
            <person name="Schwartz L.M."/>
            <person name="Smith W."/>
            <person name="Southgate A."/>
            <person name="Vilcinskas A."/>
            <person name="Vogt R."/>
            <person name="Wang P."/>
            <person name="Werren J."/>
            <person name="Yu X.Q."/>
            <person name="Zhou J.J."/>
            <person name="Brown S.J."/>
            <person name="Scherer S.E."/>
            <person name="Richards S."/>
            <person name="Blissard G.W."/>
        </authorList>
    </citation>
    <scope>NUCLEOTIDE SEQUENCE</scope>
</reference>
<dbReference type="AlphaFoldDB" id="A0A921YKM4"/>
<proteinExistence type="inferred from homology"/>
<dbReference type="EMBL" id="JH668283">
    <property type="protein sequence ID" value="KAG6441054.1"/>
    <property type="molecule type" value="Genomic_DNA"/>
</dbReference>
<evidence type="ECO:0000256" key="1">
    <source>
        <dbReference type="ARBA" id="ARBA00007527"/>
    </source>
</evidence>
<accession>A0A921YKM4</accession>
<evidence type="ECO:0000256" key="2">
    <source>
        <dbReference type="ARBA" id="ARBA00022801"/>
    </source>
</evidence>